<comment type="similarity">
    <text evidence="1">Belongs to the RutC family.</text>
</comment>
<dbReference type="GO" id="GO:0019239">
    <property type="term" value="F:deaminase activity"/>
    <property type="evidence" value="ECO:0007669"/>
    <property type="project" value="TreeGrafter"/>
</dbReference>
<dbReference type="Pfam" id="PF01042">
    <property type="entry name" value="Ribonuc_L-PSP"/>
    <property type="match status" value="1"/>
</dbReference>
<dbReference type="RefSeq" id="WP_274944750.1">
    <property type="nucleotide sequence ID" value="NZ_JANWOI010000005.1"/>
</dbReference>
<name>A0A9X3U258_9PROT</name>
<dbReference type="CDD" id="cd00448">
    <property type="entry name" value="YjgF_YER057c_UK114_family"/>
    <property type="match status" value="1"/>
</dbReference>
<organism evidence="2 3">
    <name type="scientific">Govanella unica</name>
    <dbReference type="NCBI Taxonomy" id="2975056"/>
    <lineage>
        <taxon>Bacteria</taxon>
        <taxon>Pseudomonadati</taxon>
        <taxon>Pseudomonadota</taxon>
        <taxon>Alphaproteobacteria</taxon>
        <taxon>Emcibacterales</taxon>
        <taxon>Govanellaceae</taxon>
        <taxon>Govanella</taxon>
    </lineage>
</organism>
<comment type="caution">
    <text evidence="2">The sequence shown here is derived from an EMBL/GenBank/DDBJ whole genome shotgun (WGS) entry which is preliminary data.</text>
</comment>
<accession>A0A9X3U258</accession>
<dbReference type="Gene3D" id="3.30.1330.40">
    <property type="entry name" value="RutC-like"/>
    <property type="match status" value="1"/>
</dbReference>
<evidence type="ECO:0000313" key="3">
    <source>
        <dbReference type="Proteomes" id="UP001141619"/>
    </source>
</evidence>
<dbReference type="InterPro" id="IPR035959">
    <property type="entry name" value="RutC-like_sf"/>
</dbReference>
<dbReference type="Proteomes" id="UP001141619">
    <property type="component" value="Unassembled WGS sequence"/>
</dbReference>
<dbReference type="AlphaFoldDB" id="A0A9X3U258"/>
<reference evidence="2" key="1">
    <citation type="submission" date="2022-08" db="EMBL/GenBank/DDBJ databases">
        <authorList>
            <person name="Vandamme P."/>
            <person name="Hettiarachchi A."/>
            <person name="Peeters C."/>
            <person name="Cnockaert M."/>
            <person name="Carlier A."/>
        </authorList>
    </citation>
    <scope>NUCLEOTIDE SEQUENCE</scope>
    <source>
        <strain evidence="2">LMG 31809</strain>
    </source>
</reference>
<proteinExistence type="inferred from homology"/>
<dbReference type="PANTHER" id="PTHR11803">
    <property type="entry name" value="2-IMINOBUTANOATE/2-IMINOPROPANOATE DEAMINASE RIDA"/>
    <property type="match status" value="1"/>
</dbReference>
<dbReference type="InterPro" id="IPR006175">
    <property type="entry name" value="YjgF/YER057c/UK114"/>
</dbReference>
<protein>
    <submittedName>
        <fullName evidence="2">RidA family protein</fullName>
    </submittedName>
</protein>
<dbReference type="GO" id="GO:0005829">
    <property type="term" value="C:cytosol"/>
    <property type="evidence" value="ECO:0007669"/>
    <property type="project" value="TreeGrafter"/>
</dbReference>
<dbReference type="PANTHER" id="PTHR11803:SF58">
    <property type="entry name" value="PROTEIN HMF1-RELATED"/>
    <property type="match status" value="1"/>
</dbReference>
<keyword evidence="3" id="KW-1185">Reference proteome</keyword>
<evidence type="ECO:0000313" key="2">
    <source>
        <dbReference type="EMBL" id="MDA5195039.1"/>
    </source>
</evidence>
<evidence type="ECO:0000256" key="1">
    <source>
        <dbReference type="ARBA" id="ARBA00010552"/>
    </source>
</evidence>
<dbReference type="EMBL" id="JANWOI010000005">
    <property type="protein sequence ID" value="MDA5195039.1"/>
    <property type="molecule type" value="Genomic_DNA"/>
</dbReference>
<sequence>MAHLDQVQYFFEPIEKQLGFVASAQAGPFIYISGVISIDETMTVIAPGDMGGQITRIYDIMELILARHQAKLEHVINEIIFVTDLGAMAAAAEARSLRYAKAAPPATTAVQVAGLFLADAMIEIHATAYVA</sequence>
<dbReference type="SUPFAM" id="SSF55298">
    <property type="entry name" value="YjgF-like"/>
    <property type="match status" value="1"/>
</dbReference>
<reference evidence="2" key="2">
    <citation type="journal article" date="2023" name="Syst. Appl. Microbiol.">
        <title>Govania unica gen. nov., sp. nov., a rare biosphere bacterium that represents a novel family in the class Alphaproteobacteria.</title>
        <authorList>
            <person name="Vandamme P."/>
            <person name="Peeters C."/>
            <person name="Hettiarachchi A."/>
            <person name="Cnockaert M."/>
            <person name="Carlier A."/>
        </authorList>
    </citation>
    <scope>NUCLEOTIDE SEQUENCE</scope>
    <source>
        <strain evidence="2">LMG 31809</strain>
    </source>
</reference>
<gene>
    <name evidence="2" type="ORF">NYP16_13875</name>
</gene>